<dbReference type="Pfam" id="PF01554">
    <property type="entry name" value="MatE"/>
    <property type="match status" value="2"/>
</dbReference>
<gene>
    <name evidence="3" type="primary">norM-2</name>
    <name evidence="4" type="ORF">GA0071312_3456</name>
    <name evidence="3" type="ORF">HLUCCO17_06510</name>
</gene>
<dbReference type="PANTHER" id="PTHR43298">
    <property type="entry name" value="MULTIDRUG RESISTANCE PROTEIN NORM-RELATED"/>
    <property type="match status" value="1"/>
</dbReference>
<dbReference type="InterPro" id="IPR002528">
    <property type="entry name" value="MATE_fam"/>
</dbReference>
<feature type="transmembrane region" description="Helical" evidence="2">
    <location>
        <begin position="260"/>
        <end position="285"/>
    </location>
</feature>
<dbReference type="EMBL" id="FMBM01000002">
    <property type="protein sequence ID" value="SCC82464.1"/>
    <property type="molecule type" value="Genomic_DNA"/>
</dbReference>
<feature type="transmembrane region" description="Helical" evidence="2">
    <location>
        <begin position="372"/>
        <end position="391"/>
    </location>
</feature>
<feature type="transmembrane region" description="Helical" evidence="2">
    <location>
        <begin position="69"/>
        <end position="91"/>
    </location>
</feature>
<dbReference type="Proteomes" id="UP000182800">
    <property type="component" value="Unassembled WGS sequence"/>
</dbReference>
<evidence type="ECO:0000313" key="5">
    <source>
        <dbReference type="Proteomes" id="UP000050497"/>
    </source>
</evidence>
<sequence length="492" mass="53500">MDRNVSARPVDPRTVPGIWLLWRREIIATLALAWPMIAINLSQTGLGATDVVMLAWLGPEVLAAGSLGYNLYFVSFIGGLGLISAISAMIAAERGRNRHAVREVRRSFRQGLWSAVALSVPIWIALWNAETILIGLGQEPALAAQAAEYLRYKQWALLPMLGFVALRFFLAGMERPFLALVVSLTGLAVNALANYALIFGNFGAPAMGLNGAGIATTLTASFMFVMLTLIARRDRRFRRYALFGRFWRADWPRFFELWRLGMPISAMILFEVMIFSAALFLMGMISTESLAAHTIAIQIASLAFMVPLGLGQAVTVRVGVAYGARDHDAITRAGWSAFGIAMVFMSIAALVMITVPHLLISAFLSLDDPENARVIALAVSFLAMAAIFQIVDGAQAVGAGMLRGLQDTRIPMLYAGFGYWLVGMPIAVGFGLYSPLAGVGVWMGLAGGLTVVAILLIWRWRRRDRLGLLPDTRRPAQVMRGRGRAAAPGKTL</sequence>
<feature type="transmembrane region" description="Helical" evidence="2">
    <location>
        <begin position="211"/>
        <end position="231"/>
    </location>
</feature>
<reference evidence="3 5" key="1">
    <citation type="submission" date="2015-09" db="EMBL/GenBank/DDBJ databases">
        <title>Identification and resolution of microdiversity through metagenomic sequencing of parallel consortia.</title>
        <authorList>
            <person name="Nelson W.C."/>
            <person name="Romine M.F."/>
            <person name="Lindemann S.R."/>
        </authorList>
    </citation>
    <scope>NUCLEOTIDE SEQUENCE [LARGE SCALE GENOMIC DNA]</scope>
    <source>
        <strain evidence="3">HL-109</strain>
    </source>
</reference>
<dbReference type="STRING" id="1653334.GA0071312_3456"/>
<keyword evidence="2" id="KW-1133">Transmembrane helix</keyword>
<keyword evidence="1" id="KW-0813">Transport</keyword>
<dbReference type="NCBIfam" id="TIGR00797">
    <property type="entry name" value="matE"/>
    <property type="match status" value="1"/>
</dbReference>
<evidence type="ECO:0000313" key="6">
    <source>
        <dbReference type="Proteomes" id="UP000182800"/>
    </source>
</evidence>
<protein>
    <submittedName>
        <fullName evidence="3">Multidrug resistance protein, MATE family</fullName>
    </submittedName>
</protein>
<dbReference type="PATRIC" id="fig|1653334.4.peg.2378"/>
<feature type="transmembrane region" description="Helical" evidence="2">
    <location>
        <begin position="335"/>
        <end position="360"/>
    </location>
</feature>
<dbReference type="AlphaFoldDB" id="A0A0P8A8T2"/>
<feature type="transmembrane region" description="Helical" evidence="2">
    <location>
        <begin position="291"/>
        <end position="314"/>
    </location>
</feature>
<feature type="transmembrane region" description="Helical" evidence="2">
    <location>
        <begin position="439"/>
        <end position="458"/>
    </location>
</feature>
<evidence type="ECO:0000313" key="3">
    <source>
        <dbReference type="EMBL" id="KPQ11557.1"/>
    </source>
</evidence>
<feature type="transmembrane region" description="Helical" evidence="2">
    <location>
        <begin position="112"/>
        <end position="134"/>
    </location>
</feature>
<dbReference type="EMBL" id="LJSX01000007">
    <property type="protein sequence ID" value="KPQ11557.1"/>
    <property type="molecule type" value="Genomic_DNA"/>
</dbReference>
<dbReference type="GO" id="GO:0005886">
    <property type="term" value="C:plasma membrane"/>
    <property type="evidence" value="ECO:0007669"/>
    <property type="project" value="TreeGrafter"/>
</dbReference>
<organism evidence="3 5">
    <name type="scientific">Saliniramus fredricksonii</name>
    <dbReference type="NCBI Taxonomy" id="1653334"/>
    <lineage>
        <taxon>Bacteria</taxon>
        <taxon>Pseudomonadati</taxon>
        <taxon>Pseudomonadota</taxon>
        <taxon>Alphaproteobacteria</taxon>
        <taxon>Hyphomicrobiales</taxon>
        <taxon>Salinarimonadaceae</taxon>
        <taxon>Saliniramus</taxon>
    </lineage>
</organism>
<dbReference type="OrthoDB" id="9780160at2"/>
<dbReference type="GO" id="GO:0015297">
    <property type="term" value="F:antiporter activity"/>
    <property type="evidence" value="ECO:0007669"/>
    <property type="project" value="InterPro"/>
</dbReference>
<accession>A0A0P8A8T2</accession>
<reference evidence="4 6" key="2">
    <citation type="submission" date="2016-08" db="EMBL/GenBank/DDBJ databases">
        <authorList>
            <person name="Varghese N."/>
            <person name="Submissions Spin"/>
        </authorList>
    </citation>
    <scope>NUCLEOTIDE SEQUENCE [LARGE SCALE GENOMIC DNA]</scope>
    <source>
        <strain evidence="4 6">HL-109</strain>
    </source>
</reference>
<feature type="transmembrane region" description="Helical" evidence="2">
    <location>
        <begin position="32"/>
        <end position="57"/>
    </location>
</feature>
<dbReference type="Proteomes" id="UP000050497">
    <property type="component" value="Unassembled WGS sequence"/>
</dbReference>
<feature type="transmembrane region" description="Helical" evidence="2">
    <location>
        <begin position="412"/>
        <end position="433"/>
    </location>
</feature>
<feature type="transmembrane region" description="Helical" evidence="2">
    <location>
        <begin position="177"/>
        <end position="199"/>
    </location>
</feature>
<dbReference type="CDD" id="cd13131">
    <property type="entry name" value="MATE_NorM_like"/>
    <property type="match status" value="1"/>
</dbReference>
<keyword evidence="2" id="KW-0812">Transmembrane</keyword>
<name>A0A0P8A8T2_9HYPH</name>
<keyword evidence="6" id="KW-1185">Reference proteome</keyword>
<evidence type="ECO:0000313" key="4">
    <source>
        <dbReference type="EMBL" id="SCC82464.1"/>
    </source>
</evidence>
<dbReference type="InterPro" id="IPR050222">
    <property type="entry name" value="MATE_MdtK"/>
</dbReference>
<keyword evidence="2" id="KW-0472">Membrane</keyword>
<evidence type="ECO:0000256" key="1">
    <source>
        <dbReference type="ARBA" id="ARBA00022448"/>
    </source>
</evidence>
<feature type="transmembrane region" description="Helical" evidence="2">
    <location>
        <begin position="154"/>
        <end position="170"/>
    </location>
</feature>
<dbReference type="PANTHER" id="PTHR43298:SF2">
    <property type="entry name" value="FMN_FAD EXPORTER YEEO-RELATED"/>
    <property type="match status" value="1"/>
</dbReference>
<dbReference type="RefSeq" id="WP_083204720.1">
    <property type="nucleotide sequence ID" value="NZ_FMBM01000002.1"/>
</dbReference>
<dbReference type="GO" id="GO:0042910">
    <property type="term" value="F:xenobiotic transmembrane transporter activity"/>
    <property type="evidence" value="ECO:0007669"/>
    <property type="project" value="InterPro"/>
</dbReference>
<evidence type="ECO:0000256" key="2">
    <source>
        <dbReference type="SAM" id="Phobius"/>
    </source>
</evidence>
<proteinExistence type="predicted"/>
<comment type="caution">
    <text evidence="3">The sequence shown here is derived from an EMBL/GenBank/DDBJ whole genome shotgun (WGS) entry which is preliminary data.</text>
</comment>